<dbReference type="Proteomes" id="UP000317990">
    <property type="component" value="Unassembled WGS sequence"/>
</dbReference>
<organism evidence="6 7">
    <name type="scientific">Aphanocapsa feldmannii 277cV</name>
    <dbReference type="NCBI Taxonomy" id="2507553"/>
    <lineage>
        <taxon>Bacteria</taxon>
        <taxon>Bacillati</taxon>
        <taxon>Cyanobacteriota</taxon>
        <taxon>Cyanophyceae</taxon>
        <taxon>Oscillatoriophycideae</taxon>
        <taxon>Chroococcales</taxon>
        <taxon>Microcystaceae</taxon>
        <taxon>Aphanocapsa</taxon>
    </lineage>
</organism>
<dbReference type="Gene3D" id="3.30.1360.20">
    <property type="entry name" value="Transcriptional coactivator/pterin dehydratase"/>
    <property type="match status" value="1"/>
</dbReference>
<sequence length="282" mass="30276">MNAGKEPVGDAEQVEGPGAVVAHVVKPQQGGAGFQTPADLPGHLVVDTEIEGGALQQAMAQGGQPPADEGQHGHRAHKGRRERCPAGLGCSGGDRQARLHGSWRPGMAWIVALQPGAAAGQARCSVRLDPVRSSDRHHRHGRWPAACCFAVPCPGKVGQGGGYRDIRATQPMTGRERLCHNERNALWTGCMLLDEAAINNRLQQLGTSWARQGSSLLYRGRFGNFLEAMRFANAITPLAEEQGHHPDLDIGWGRCNVHLTTHDAGGLTEKDFTLAKAIDRIR</sequence>
<dbReference type="EC" id="4.2.1.96" evidence="4"/>
<comment type="catalytic activity">
    <reaction evidence="1 4">
        <text>(4aS,6R)-4a-hydroxy-L-erythro-5,6,7,8-tetrahydrobiopterin = (6R)-L-erythro-6,7-dihydrobiopterin + H2O</text>
        <dbReference type="Rhea" id="RHEA:11920"/>
        <dbReference type="ChEBI" id="CHEBI:15377"/>
        <dbReference type="ChEBI" id="CHEBI:15642"/>
        <dbReference type="ChEBI" id="CHEBI:43120"/>
        <dbReference type="EC" id="4.2.1.96"/>
    </reaction>
</comment>
<evidence type="ECO:0000313" key="7">
    <source>
        <dbReference type="Proteomes" id="UP000317990"/>
    </source>
</evidence>
<evidence type="ECO:0000256" key="4">
    <source>
        <dbReference type="HAMAP-Rule" id="MF_00434"/>
    </source>
</evidence>
<evidence type="ECO:0000256" key="5">
    <source>
        <dbReference type="SAM" id="MobiDB-lite"/>
    </source>
</evidence>
<feature type="region of interest" description="Disordered" evidence="5">
    <location>
        <begin position="59"/>
        <end position="89"/>
    </location>
</feature>
<name>A0A524RNN5_9CHRO</name>
<protein>
    <recommendedName>
        <fullName evidence="4">Putative pterin-4-alpha-carbinolamine dehydratase</fullName>
        <shortName evidence="4">PHS</shortName>
        <ecNumber evidence="4">4.2.1.96</ecNumber>
    </recommendedName>
    <alternativeName>
        <fullName evidence="4">4-alpha-hydroxy-tetrahydropterin dehydratase</fullName>
    </alternativeName>
    <alternativeName>
        <fullName evidence="4">Pterin carbinolamine dehydratase</fullName>
        <shortName evidence="4">PCD</shortName>
    </alternativeName>
</protein>
<keyword evidence="3 4" id="KW-0456">Lyase</keyword>
<dbReference type="GO" id="GO:0006729">
    <property type="term" value="P:tetrahydrobiopterin biosynthetic process"/>
    <property type="evidence" value="ECO:0007669"/>
    <property type="project" value="InterPro"/>
</dbReference>
<comment type="similarity">
    <text evidence="2 4">Belongs to the pterin-4-alpha-carbinolamine dehydratase family.</text>
</comment>
<accession>A0A524RNN5</accession>
<dbReference type="CDD" id="cd00488">
    <property type="entry name" value="PCD_DCoH"/>
    <property type="match status" value="1"/>
</dbReference>
<dbReference type="PANTHER" id="PTHR12599">
    <property type="entry name" value="PTERIN-4-ALPHA-CARBINOLAMINE DEHYDRATASE"/>
    <property type="match status" value="1"/>
</dbReference>
<dbReference type="EMBL" id="SRMO01000059">
    <property type="protein sequence ID" value="TGG92661.1"/>
    <property type="molecule type" value="Genomic_DNA"/>
</dbReference>
<proteinExistence type="inferred from homology"/>
<dbReference type="InterPro" id="IPR036428">
    <property type="entry name" value="PCD_sf"/>
</dbReference>
<evidence type="ECO:0000256" key="3">
    <source>
        <dbReference type="ARBA" id="ARBA00023239"/>
    </source>
</evidence>
<comment type="caution">
    <text evidence="6">The sequence shown here is derived from an EMBL/GenBank/DDBJ whole genome shotgun (WGS) entry which is preliminary data.</text>
</comment>
<dbReference type="NCBIfam" id="NF002017">
    <property type="entry name" value="PRK00823.1-2"/>
    <property type="match status" value="1"/>
</dbReference>
<dbReference type="GO" id="GO:0008124">
    <property type="term" value="F:4-alpha-hydroxytetrahydrobiopterin dehydratase activity"/>
    <property type="evidence" value="ECO:0007669"/>
    <property type="project" value="UniProtKB-UniRule"/>
</dbReference>
<dbReference type="HAMAP" id="MF_00434">
    <property type="entry name" value="Pterin_4_alpha"/>
    <property type="match status" value="1"/>
</dbReference>
<dbReference type="AlphaFoldDB" id="A0A524RNN5"/>
<reference evidence="6 7" key="1">
    <citation type="journal article" date="2019" name="mSystems">
        <title>Life at home and on the roam: Genomic adaptions reflect the dual lifestyle of an intracellular, facultative symbiont.</title>
        <authorList>
            <person name="Burgsdorf I."/>
        </authorList>
    </citation>
    <scope>NUCLEOTIDE SEQUENCE [LARGE SCALE GENOMIC DNA]</scope>
    <source>
        <strain evidence="6">277cV</strain>
    </source>
</reference>
<evidence type="ECO:0000256" key="1">
    <source>
        <dbReference type="ARBA" id="ARBA00001554"/>
    </source>
</evidence>
<evidence type="ECO:0000313" key="6">
    <source>
        <dbReference type="EMBL" id="TGG92661.1"/>
    </source>
</evidence>
<dbReference type="PANTHER" id="PTHR12599:SF0">
    <property type="entry name" value="PTERIN-4-ALPHA-CARBINOLAMINE DEHYDRATASE"/>
    <property type="match status" value="1"/>
</dbReference>
<dbReference type="Pfam" id="PF01329">
    <property type="entry name" value="Pterin_4a"/>
    <property type="match status" value="1"/>
</dbReference>
<dbReference type="InterPro" id="IPR001533">
    <property type="entry name" value="Pterin_deHydtase"/>
</dbReference>
<gene>
    <name evidence="6" type="ORF">ERJ67_05505</name>
</gene>
<evidence type="ECO:0000256" key="2">
    <source>
        <dbReference type="ARBA" id="ARBA00006472"/>
    </source>
</evidence>
<dbReference type="SUPFAM" id="SSF55248">
    <property type="entry name" value="PCD-like"/>
    <property type="match status" value="1"/>
</dbReference>